<evidence type="ECO:0000313" key="18">
    <source>
        <dbReference type="Proteomes" id="UP000027616"/>
    </source>
</evidence>
<keyword evidence="9" id="KW-0479">Metal-binding</keyword>
<comment type="cofactor">
    <cofactor evidence="1">
        <name>[4Fe-4S] cluster</name>
        <dbReference type="ChEBI" id="CHEBI:49883"/>
    </cofactor>
</comment>
<dbReference type="Pfam" id="PF00919">
    <property type="entry name" value="UPF0004"/>
    <property type="match status" value="1"/>
</dbReference>
<dbReference type="SFLD" id="SFLDG01082">
    <property type="entry name" value="B12-binding_domain_containing"/>
    <property type="match status" value="1"/>
</dbReference>
<keyword evidence="7" id="KW-0949">S-adenosyl-L-methionine</keyword>
<dbReference type="Proteomes" id="UP000027616">
    <property type="component" value="Chromosome I"/>
</dbReference>
<dbReference type="eggNOG" id="COG0621">
    <property type="taxonomic scope" value="Bacteria"/>
</dbReference>
<dbReference type="InterPro" id="IPR006638">
    <property type="entry name" value="Elp3/MiaA/NifB-like_rSAM"/>
</dbReference>
<dbReference type="PROSITE" id="PS01278">
    <property type="entry name" value="MTTASE_RADICAL"/>
    <property type="match status" value="1"/>
</dbReference>
<dbReference type="PROSITE" id="PS50926">
    <property type="entry name" value="TRAM"/>
    <property type="match status" value="1"/>
</dbReference>
<dbReference type="InterPro" id="IPR020612">
    <property type="entry name" value="Methylthiotransferase_CS"/>
</dbReference>
<evidence type="ECO:0000256" key="1">
    <source>
        <dbReference type="ARBA" id="ARBA00001966"/>
    </source>
</evidence>
<dbReference type="CDD" id="cd01335">
    <property type="entry name" value="Radical_SAM"/>
    <property type="match status" value="1"/>
</dbReference>
<dbReference type="NCBIfam" id="TIGR00089">
    <property type="entry name" value="MiaB/RimO family radical SAM methylthiotransferase"/>
    <property type="match status" value="1"/>
</dbReference>
<sequence>MNRRVAFYTLGCKLNFAESSTIAREFEAGGFVRAARGERADICIINSCSVTGDADKKCRNIIRKASKENPGAIVAVTGCYAQLKPEEVAAIDGVDLVIGNNAKGTLVSQVVEFKGRQVIDRCDTQELTGFFAAFSSSDRTRTFLKVQDGCNYHCSYCTIPLARGASRNIPISDLVAQAEDIARRGQREIVLTGVNIGDFGRSTGETFLELIGALDKVEGIDRYRISSIEPNLLTDEIIAFCAASKRFMPHFHVPLQSGSNRVLGLMRRRYTTEKFAERLRAVWAQMPDAFVGVDVIVGFSGESDEDFEECYALLEGLKPAFLHIFPYSERANTPAVEFGGKVAPQVKRERVRRLEELSDRLHREFISRFTGSRRAVLVESLRTKQNTMFGYTDNYIRVELPFDKELINRIVDVTI</sequence>
<dbReference type="Gene3D" id="3.80.30.20">
    <property type="entry name" value="tm_1862 like domain"/>
    <property type="match status" value="1"/>
</dbReference>
<accession>A0A060RD02</accession>
<evidence type="ECO:0000259" key="15">
    <source>
        <dbReference type="PROSITE" id="PS51449"/>
    </source>
</evidence>
<evidence type="ECO:0000256" key="8">
    <source>
        <dbReference type="ARBA" id="ARBA00022694"/>
    </source>
</evidence>
<feature type="domain" description="Radical SAM core" evidence="16">
    <location>
        <begin position="136"/>
        <end position="364"/>
    </location>
</feature>
<keyword evidence="8" id="KW-0819">tRNA processing</keyword>
<feature type="domain" description="TRAM" evidence="14">
    <location>
        <begin position="367"/>
        <end position="415"/>
    </location>
</feature>
<keyword evidence="10" id="KW-0408">Iron</keyword>
<dbReference type="Gene3D" id="3.40.50.12160">
    <property type="entry name" value="Methylthiotransferase, N-terminal domain"/>
    <property type="match status" value="1"/>
</dbReference>
<dbReference type="KEGG" id="rbc:BN938_1276"/>
<dbReference type="Pfam" id="PF04055">
    <property type="entry name" value="Radical_SAM"/>
    <property type="match status" value="1"/>
</dbReference>
<dbReference type="EC" id="2.8.4.5" evidence="3"/>
<dbReference type="NCBIfam" id="TIGR01579">
    <property type="entry name" value="MiaB-like-C"/>
    <property type="match status" value="1"/>
</dbReference>
<evidence type="ECO:0000256" key="9">
    <source>
        <dbReference type="ARBA" id="ARBA00022723"/>
    </source>
</evidence>
<dbReference type="FunFam" id="3.40.50.12160:FF:000004">
    <property type="entry name" value="Threonylcarbamoyladenosine tRNA methylthiotransferase MtaB"/>
    <property type="match status" value="1"/>
</dbReference>
<comment type="catalytic activity">
    <reaction evidence="13">
        <text>N(6)-L-threonylcarbamoyladenosine(37) in tRNA + (sulfur carrier)-SH + AH2 + 2 S-adenosyl-L-methionine = 2-methylsulfanyl-N(6)-L-threonylcarbamoyladenosine(37) in tRNA + (sulfur carrier)-H + 5'-deoxyadenosine + L-methionine + A + S-adenosyl-L-homocysteine + 2 H(+)</text>
        <dbReference type="Rhea" id="RHEA:37075"/>
        <dbReference type="Rhea" id="RHEA-COMP:10163"/>
        <dbReference type="Rhea" id="RHEA-COMP:11092"/>
        <dbReference type="Rhea" id="RHEA-COMP:14737"/>
        <dbReference type="Rhea" id="RHEA-COMP:14739"/>
        <dbReference type="ChEBI" id="CHEBI:13193"/>
        <dbReference type="ChEBI" id="CHEBI:15378"/>
        <dbReference type="ChEBI" id="CHEBI:17319"/>
        <dbReference type="ChEBI" id="CHEBI:17499"/>
        <dbReference type="ChEBI" id="CHEBI:29917"/>
        <dbReference type="ChEBI" id="CHEBI:57844"/>
        <dbReference type="ChEBI" id="CHEBI:57856"/>
        <dbReference type="ChEBI" id="CHEBI:59789"/>
        <dbReference type="ChEBI" id="CHEBI:64428"/>
        <dbReference type="ChEBI" id="CHEBI:74418"/>
        <dbReference type="ChEBI" id="CHEBI:74420"/>
        <dbReference type="EC" id="2.8.4.5"/>
    </reaction>
</comment>
<dbReference type="SUPFAM" id="SSF102114">
    <property type="entry name" value="Radical SAM enzymes"/>
    <property type="match status" value="1"/>
</dbReference>
<name>A0A060RD02_9BACT</name>
<dbReference type="InterPro" id="IPR006467">
    <property type="entry name" value="MiaB-like_bact"/>
</dbReference>
<evidence type="ECO:0000256" key="12">
    <source>
        <dbReference type="ARBA" id="ARBA00031213"/>
    </source>
</evidence>
<dbReference type="GO" id="GO:0035598">
    <property type="term" value="F:tRNA (N(6)-L-threonylcarbamoyladenosine(37)-C(2))-methylthiotransferase activity"/>
    <property type="evidence" value="ECO:0007669"/>
    <property type="project" value="UniProtKB-EC"/>
</dbReference>
<dbReference type="PROSITE" id="PS51449">
    <property type="entry name" value="MTTASE_N"/>
    <property type="match status" value="1"/>
</dbReference>
<protein>
    <recommendedName>
        <fullName evidence="3">tRNA (N(6)-L-threonylcarbamoyladenosine(37)-C(2))-methylthiotransferase</fullName>
        <ecNumber evidence="3">2.8.4.5</ecNumber>
    </recommendedName>
    <alternativeName>
        <fullName evidence="12">tRNA-t(6)A37 methylthiotransferase</fullName>
    </alternativeName>
</protein>
<evidence type="ECO:0000256" key="10">
    <source>
        <dbReference type="ARBA" id="ARBA00023004"/>
    </source>
</evidence>
<keyword evidence="4" id="KW-0004">4Fe-4S</keyword>
<dbReference type="PANTHER" id="PTHR11918:SF45">
    <property type="entry name" value="THREONYLCARBAMOYLADENOSINE TRNA METHYLTHIOTRANSFERASE"/>
    <property type="match status" value="1"/>
</dbReference>
<keyword evidence="11" id="KW-0411">Iron-sulfur</keyword>
<comment type="function">
    <text evidence="2">Catalyzes the methylthiolation of N6-threonylcarbamoyladenosine (t(6)A), leading to the formation of 2-methylthio-N6-threonylcarbamoyladenosine (ms(2)t(6)A) at position 37 in tRNAs that read codons beginning with adenine.</text>
</comment>
<dbReference type="HOGENOM" id="CLU_018697_1_0_10"/>
<dbReference type="InterPro" id="IPR007197">
    <property type="entry name" value="rSAM"/>
</dbReference>
<dbReference type="InterPro" id="IPR058240">
    <property type="entry name" value="rSAM_sf"/>
</dbReference>
<dbReference type="STRING" id="1433126.BN938_1276"/>
<evidence type="ECO:0000256" key="5">
    <source>
        <dbReference type="ARBA" id="ARBA00022490"/>
    </source>
</evidence>
<dbReference type="PANTHER" id="PTHR11918">
    <property type="entry name" value="RADICAL SAM PROTEINS"/>
    <property type="match status" value="1"/>
</dbReference>
<dbReference type="PATRIC" id="fig|1433126.3.peg.1267"/>
<evidence type="ECO:0000256" key="11">
    <source>
        <dbReference type="ARBA" id="ARBA00023014"/>
    </source>
</evidence>
<proteinExistence type="predicted"/>
<dbReference type="InterPro" id="IPR023404">
    <property type="entry name" value="rSAM_horseshoe"/>
</dbReference>
<evidence type="ECO:0000256" key="6">
    <source>
        <dbReference type="ARBA" id="ARBA00022679"/>
    </source>
</evidence>
<dbReference type="OrthoDB" id="9805215at2"/>
<dbReference type="AlphaFoldDB" id="A0A060RD02"/>
<dbReference type="PROSITE" id="PS51918">
    <property type="entry name" value="RADICAL_SAM"/>
    <property type="match status" value="1"/>
</dbReference>
<dbReference type="InterPro" id="IPR002792">
    <property type="entry name" value="TRAM_dom"/>
</dbReference>
<keyword evidence="5" id="KW-0963">Cytoplasm</keyword>
<evidence type="ECO:0000256" key="4">
    <source>
        <dbReference type="ARBA" id="ARBA00022485"/>
    </source>
</evidence>
<dbReference type="SFLD" id="SFLDG01061">
    <property type="entry name" value="methylthiotransferase"/>
    <property type="match status" value="1"/>
</dbReference>
<dbReference type="GO" id="GO:0051539">
    <property type="term" value="F:4 iron, 4 sulfur cluster binding"/>
    <property type="evidence" value="ECO:0007669"/>
    <property type="project" value="UniProtKB-KW"/>
</dbReference>
<feature type="domain" description="MTTase N-terminal" evidence="15">
    <location>
        <begin position="3"/>
        <end position="115"/>
    </location>
</feature>
<gene>
    <name evidence="17" type="ORF">BN938_1276</name>
</gene>
<dbReference type="EMBL" id="HG934468">
    <property type="protein sequence ID" value="CDN31369.1"/>
    <property type="molecule type" value="Genomic_DNA"/>
</dbReference>
<evidence type="ECO:0000259" key="14">
    <source>
        <dbReference type="PROSITE" id="PS50926"/>
    </source>
</evidence>
<evidence type="ECO:0000256" key="2">
    <source>
        <dbReference type="ARBA" id="ARBA00002399"/>
    </source>
</evidence>
<keyword evidence="6 17" id="KW-0808">Transferase</keyword>
<evidence type="ECO:0000259" key="16">
    <source>
        <dbReference type="PROSITE" id="PS51918"/>
    </source>
</evidence>
<evidence type="ECO:0000256" key="7">
    <source>
        <dbReference type="ARBA" id="ARBA00022691"/>
    </source>
</evidence>
<dbReference type="InterPro" id="IPR013848">
    <property type="entry name" value="Methylthiotransferase_N"/>
</dbReference>
<dbReference type="SMART" id="SM00729">
    <property type="entry name" value="Elp3"/>
    <property type="match status" value="1"/>
</dbReference>
<dbReference type="SFLD" id="SFLDS00029">
    <property type="entry name" value="Radical_SAM"/>
    <property type="match status" value="1"/>
</dbReference>
<organism evidence="17 18">
    <name type="scientific">Mucinivorans hirudinis</name>
    <dbReference type="NCBI Taxonomy" id="1433126"/>
    <lineage>
        <taxon>Bacteria</taxon>
        <taxon>Pseudomonadati</taxon>
        <taxon>Bacteroidota</taxon>
        <taxon>Bacteroidia</taxon>
        <taxon>Bacteroidales</taxon>
        <taxon>Rikenellaceae</taxon>
        <taxon>Mucinivorans</taxon>
    </lineage>
</organism>
<evidence type="ECO:0000256" key="3">
    <source>
        <dbReference type="ARBA" id="ARBA00013273"/>
    </source>
</evidence>
<reference evidence="17 18" key="1">
    <citation type="journal article" date="2015" name="Genome Announc.">
        <title>Complete Genome Sequence of the Novel Leech Symbiont Mucinivorans hirudinis M3T.</title>
        <authorList>
            <person name="Nelson M.C."/>
            <person name="Bomar L."/>
            <person name="Graf J."/>
        </authorList>
    </citation>
    <scope>NUCLEOTIDE SEQUENCE [LARGE SCALE GENOMIC DNA]</scope>
    <source>
        <strain evidence="18">M3</strain>
    </source>
</reference>
<dbReference type="GO" id="GO:0046872">
    <property type="term" value="F:metal ion binding"/>
    <property type="evidence" value="ECO:0007669"/>
    <property type="project" value="UniProtKB-KW"/>
</dbReference>
<dbReference type="InterPro" id="IPR038135">
    <property type="entry name" value="Methylthiotransferase_N_sf"/>
</dbReference>
<evidence type="ECO:0000313" key="17">
    <source>
        <dbReference type="EMBL" id="CDN31369.1"/>
    </source>
</evidence>
<keyword evidence="18" id="KW-1185">Reference proteome</keyword>
<dbReference type="InterPro" id="IPR005839">
    <property type="entry name" value="Methylthiotransferase"/>
</dbReference>
<evidence type="ECO:0000256" key="13">
    <source>
        <dbReference type="ARBA" id="ARBA00051661"/>
    </source>
</evidence>